<protein>
    <submittedName>
        <fullName evidence="2">Uncharacterized protein</fullName>
    </submittedName>
</protein>
<dbReference type="EMBL" id="BKCJ011043757">
    <property type="protein sequence ID" value="GFC73701.1"/>
    <property type="molecule type" value="Genomic_DNA"/>
</dbReference>
<feature type="non-terminal residue" evidence="2">
    <location>
        <position position="1"/>
    </location>
</feature>
<dbReference type="AlphaFoldDB" id="A0A699QP35"/>
<organism evidence="2">
    <name type="scientific">Tanacetum cinerariifolium</name>
    <name type="common">Dalmatian daisy</name>
    <name type="synonym">Chrysanthemum cinerariifolium</name>
    <dbReference type="NCBI Taxonomy" id="118510"/>
    <lineage>
        <taxon>Eukaryota</taxon>
        <taxon>Viridiplantae</taxon>
        <taxon>Streptophyta</taxon>
        <taxon>Embryophyta</taxon>
        <taxon>Tracheophyta</taxon>
        <taxon>Spermatophyta</taxon>
        <taxon>Magnoliopsida</taxon>
        <taxon>eudicotyledons</taxon>
        <taxon>Gunneridae</taxon>
        <taxon>Pentapetalae</taxon>
        <taxon>asterids</taxon>
        <taxon>campanulids</taxon>
        <taxon>Asterales</taxon>
        <taxon>Asteraceae</taxon>
        <taxon>Asteroideae</taxon>
        <taxon>Anthemideae</taxon>
        <taxon>Anthemidinae</taxon>
        <taxon>Tanacetum</taxon>
    </lineage>
</organism>
<comment type="caution">
    <text evidence="2">The sequence shown here is derived from an EMBL/GenBank/DDBJ whole genome shotgun (WGS) entry which is preliminary data.</text>
</comment>
<feature type="compositionally biased region" description="Polar residues" evidence="1">
    <location>
        <begin position="24"/>
        <end position="39"/>
    </location>
</feature>
<gene>
    <name evidence="2" type="ORF">Tci_845671</name>
</gene>
<reference evidence="2" key="1">
    <citation type="journal article" date="2019" name="Sci. Rep.">
        <title>Draft genome of Tanacetum cinerariifolium, the natural source of mosquito coil.</title>
        <authorList>
            <person name="Yamashiro T."/>
            <person name="Shiraishi A."/>
            <person name="Satake H."/>
            <person name="Nakayama K."/>
        </authorList>
    </citation>
    <scope>NUCLEOTIDE SEQUENCE</scope>
</reference>
<feature type="compositionally biased region" description="Acidic residues" evidence="1">
    <location>
        <begin position="93"/>
        <end position="138"/>
    </location>
</feature>
<feature type="compositionally biased region" description="Basic and acidic residues" evidence="1">
    <location>
        <begin position="139"/>
        <end position="150"/>
    </location>
</feature>
<sequence>IRNSAAYKEYYAVASGAAPPKTKASVSKTQSSFKTTITPPTVAGTRLSTSAKGKQPAKSSKAKGADKGTGILPGVSDVPTDESDEEISWKSSDEDDDDEVDDRSDDQEDKDDHDDDDQKDDDQDDNDDDQDTDNDDDDFVHPKLSIHEEEAKDEESFNPIVQTPENSDDEGNDDASLGMNVGSEEGQDAVDDDEELYRDININLEGRDVQMTDVHTTQEFKDTHVTLTPVNPDGQQQSSSVSSQFVTSMLNPSFDAGI</sequence>
<feature type="non-terminal residue" evidence="2">
    <location>
        <position position="258"/>
    </location>
</feature>
<feature type="region of interest" description="Disordered" evidence="1">
    <location>
        <begin position="14"/>
        <end position="193"/>
    </location>
</feature>
<accession>A0A699QP35</accession>
<proteinExistence type="predicted"/>
<name>A0A699QP35_TANCI</name>
<evidence type="ECO:0000313" key="2">
    <source>
        <dbReference type="EMBL" id="GFC73701.1"/>
    </source>
</evidence>
<evidence type="ECO:0000256" key="1">
    <source>
        <dbReference type="SAM" id="MobiDB-lite"/>
    </source>
</evidence>